<name>A0A803JHY8_XENTR</name>
<dbReference type="InParanoid" id="A0A803JHY8"/>
<keyword evidence="5 11" id="KW-1133">Transmembrane helix</keyword>
<feature type="transmembrane region" description="Helical" evidence="11">
    <location>
        <begin position="194"/>
        <end position="220"/>
    </location>
</feature>
<dbReference type="Pfam" id="PF00001">
    <property type="entry name" value="7tm_1"/>
    <property type="match status" value="1"/>
</dbReference>
<keyword evidence="9 10" id="KW-0807">Transducer</keyword>
<dbReference type="InterPro" id="IPR000276">
    <property type="entry name" value="GPCR_Rhodpsn"/>
</dbReference>
<dbReference type="PRINTS" id="PR00237">
    <property type="entry name" value="GPCRRHODOPSN"/>
</dbReference>
<keyword evidence="2" id="KW-1003">Cell membrane</keyword>
<feature type="transmembrane region" description="Helical" evidence="11">
    <location>
        <begin position="30"/>
        <end position="57"/>
    </location>
</feature>
<evidence type="ECO:0000256" key="4">
    <source>
        <dbReference type="ARBA" id="ARBA00022692"/>
    </source>
</evidence>
<dbReference type="PANTHER" id="PTHR24247">
    <property type="entry name" value="5-HYDROXYTRYPTAMINE RECEPTOR"/>
    <property type="match status" value="1"/>
</dbReference>
<evidence type="ECO:0000256" key="8">
    <source>
        <dbReference type="ARBA" id="ARBA00023170"/>
    </source>
</evidence>
<dbReference type="Ensembl" id="ENSXETT00000105327">
    <property type="protein sequence ID" value="ENSXETP00000107533"/>
    <property type="gene ID" value="ENSXETG00000042386"/>
</dbReference>
<dbReference type="GO" id="GO:0004969">
    <property type="term" value="F:histamine receptor activity"/>
    <property type="evidence" value="ECO:0007669"/>
    <property type="project" value="InterPro"/>
</dbReference>
<dbReference type="PRINTS" id="PR01471">
    <property type="entry name" value="HISTAMINEH3R"/>
</dbReference>
<evidence type="ECO:0000256" key="11">
    <source>
        <dbReference type="SAM" id="Phobius"/>
    </source>
</evidence>
<dbReference type="PROSITE" id="PS00237">
    <property type="entry name" value="G_PROTEIN_RECEP_F1_1"/>
    <property type="match status" value="1"/>
</dbReference>
<feature type="transmembrane region" description="Helical" evidence="11">
    <location>
        <begin position="106"/>
        <end position="128"/>
    </location>
</feature>
<keyword evidence="3" id="KW-0597">Phosphoprotein</keyword>
<feature type="transmembrane region" description="Helical" evidence="11">
    <location>
        <begin position="300"/>
        <end position="320"/>
    </location>
</feature>
<dbReference type="Gene3D" id="1.20.1070.10">
    <property type="entry name" value="Rhodopsin 7-helix transmembrane proteins"/>
    <property type="match status" value="1"/>
</dbReference>
<evidence type="ECO:0000256" key="3">
    <source>
        <dbReference type="ARBA" id="ARBA00022553"/>
    </source>
</evidence>
<evidence type="ECO:0000256" key="6">
    <source>
        <dbReference type="ARBA" id="ARBA00023040"/>
    </source>
</evidence>
<feature type="domain" description="G-protein coupled receptors family 1 profile" evidence="12">
    <location>
        <begin position="48"/>
        <end position="352"/>
    </location>
</feature>
<reference evidence="13" key="2">
    <citation type="submission" date="2021-03" db="UniProtKB">
        <authorList>
            <consortium name="Ensembl"/>
        </authorList>
    </citation>
    <scope>IDENTIFICATION</scope>
</reference>
<evidence type="ECO:0000256" key="9">
    <source>
        <dbReference type="ARBA" id="ARBA00023224"/>
    </source>
</evidence>
<feature type="transmembrane region" description="Helical" evidence="11">
    <location>
        <begin position="69"/>
        <end position="91"/>
    </location>
</feature>
<sequence length="379" mass="43237">MKTFTLYDQTGANASAADEYAVVKRQSDGISILLIIFLSLMVVLIVIGNSVVILAFIVDRRLRTRSNFFLLNLSMCDFLVGAVSIPMYIPYRVTGKWLLGKFLCKLWITIDFTITTASAYSVVLISYDRFLSVNNAVVHRSLQNRHRQTALNMILVWILSFLVYGPAVLLWDIITGTSHLQGDSCHAGFLDIWYYTLGASTLDFMCPLLSISFFNLRIYLGIIKRSSKRQNCSMSSSLPFSISNNTVHPLPQTNEKRENMSIYPFTDVKITSSTTQNSERCNMHNINDKLSQDKKAAKSLGILVSVFFLCWTPYSLLASIRAVCHGYCADYFYIEMTLWFIYTNSAINPILYPVCHKSFRKAFKLLLERFMKLFLIQQC</sequence>
<keyword evidence="8 10" id="KW-0675">Receptor</keyword>
<dbReference type="GO" id="GO:0005886">
    <property type="term" value="C:plasma membrane"/>
    <property type="evidence" value="ECO:0007669"/>
    <property type="project" value="UniProtKB-SubCell"/>
</dbReference>
<evidence type="ECO:0000256" key="10">
    <source>
        <dbReference type="RuleBase" id="RU000688"/>
    </source>
</evidence>
<proteinExistence type="inferred from homology"/>
<feature type="transmembrane region" description="Helical" evidence="11">
    <location>
        <begin position="149"/>
        <end position="174"/>
    </location>
</feature>
<protein>
    <recommendedName>
        <fullName evidence="12">G-protein coupled receptors family 1 profile domain-containing protein</fullName>
    </recommendedName>
</protein>
<reference evidence="13" key="1">
    <citation type="journal article" date="2010" name="Science">
        <title>The genome of the Western clawed frog Xenopus tropicalis.</title>
        <authorList>
            <person name="Hellsten U."/>
            <person name="Harland R.M."/>
            <person name="Gilchrist M.J."/>
            <person name="Hendrix D."/>
            <person name="Jurka J."/>
            <person name="Kapitonov V."/>
            <person name="Ovcharenko I."/>
            <person name="Putnam N.H."/>
            <person name="Shu S."/>
            <person name="Taher L."/>
            <person name="Blitz I.L."/>
            <person name="Blumberg B."/>
            <person name="Dichmann D.S."/>
            <person name="Dubchak I."/>
            <person name="Amaya E."/>
            <person name="Detter J.C."/>
            <person name="Fletcher R."/>
            <person name="Gerhard D.S."/>
            <person name="Goodstein D."/>
            <person name="Graves T."/>
            <person name="Grigoriev I.V."/>
            <person name="Grimwood J."/>
            <person name="Kawashima T."/>
            <person name="Lindquist E."/>
            <person name="Lucas S.M."/>
            <person name="Mead P.E."/>
            <person name="Mitros T."/>
            <person name="Ogino H."/>
            <person name="Ohta Y."/>
            <person name="Poliakov A.V."/>
            <person name="Pollet N."/>
            <person name="Robert J."/>
            <person name="Salamov A."/>
            <person name="Sater A.K."/>
            <person name="Schmutz J."/>
            <person name="Terry A."/>
            <person name="Vize P.D."/>
            <person name="Warren W.C."/>
            <person name="Wells D."/>
            <person name="Wills A."/>
            <person name="Wilson R.K."/>
            <person name="Zimmerman L.B."/>
            <person name="Zorn A.M."/>
            <person name="Grainger R."/>
            <person name="Grammer T."/>
            <person name="Khokha M.K."/>
            <person name="Richardson P.M."/>
            <person name="Rokhsar D.S."/>
        </authorList>
    </citation>
    <scope>NUCLEOTIDE SEQUENCE [LARGE SCALE GENOMIC DNA]</scope>
    <source>
        <strain evidence="13">Nigerian</strain>
    </source>
</reference>
<evidence type="ECO:0000256" key="5">
    <source>
        <dbReference type="ARBA" id="ARBA00022989"/>
    </source>
</evidence>
<dbReference type="PROSITE" id="PS50262">
    <property type="entry name" value="G_PROTEIN_RECEP_F1_2"/>
    <property type="match status" value="1"/>
</dbReference>
<dbReference type="GeneTree" id="ENSGT00940000163206"/>
<evidence type="ECO:0000256" key="7">
    <source>
        <dbReference type="ARBA" id="ARBA00023136"/>
    </source>
</evidence>
<organism evidence="13">
    <name type="scientific">Xenopus tropicalis</name>
    <name type="common">Western clawed frog</name>
    <name type="synonym">Silurana tropicalis</name>
    <dbReference type="NCBI Taxonomy" id="8364"/>
    <lineage>
        <taxon>Eukaryota</taxon>
        <taxon>Metazoa</taxon>
        <taxon>Chordata</taxon>
        <taxon>Craniata</taxon>
        <taxon>Vertebrata</taxon>
        <taxon>Euteleostomi</taxon>
        <taxon>Amphibia</taxon>
        <taxon>Batrachia</taxon>
        <taxon>Anura</taxon>
        <taxon>Pipoidea</taxon>
        <taxon>Pipidae</taxon>
        <taxon>Xenopodinae</taxon>
        <taxon>Xenopus</taxon>
        <taxon>Silurana</taxon>
    </lineage>
</organism>
<accession>A0A803JHY8</accession>
<comment type="subcellular location">
    <subcellularLocation>
        <location evidence="1">Cell membrane</location>
        <topology evidence="1">Multi-pass membrane protein</topology>
    </subcellularLocation>
</comment>
<evidence type="ECO:0000259" key="12">
    <source>
        <dbReference type="PROSITE" id="PS50262"/>
    </source>
</evidence>
<feature type="transmembrane region" description="Helical" evidence="11">
    <location>
        <begin position="332"/>
        <end position="355"/>
    </location>
</feature>
<dbReference type="InterPro" id="IPR003980">
    <property type="entry name" value="Histamine_H3_rcpt"/>
</dbReference>
<keyword evidence="7 11" id="KW-0472">Membrane</keyword>
<comment type="similarity">
    <text evidence="10">Belongs to the G-protein coupled receptor 1 family.</text>
</comment>
<keyword evidence="6 10" id="KW-0297">G-protein coupled receptor</keyword>
<dbReference type="CDD" id="cd15048">
    <property type="entry name" value="7tmA_Histamine_H3R_H4R"/>
    <property type="match status" value="1"/>
</dbReference>
<evidence type="ECO:0000256" key="2">
    <source>
        <dbReference type="ARBA" id="ARBA00022475"/>
    </source>
</evidence>
<dbReference type="PANTHER" id="PTHR24247:SF268">
    <property type="entry name" value="HISTAMINE H3 RECEPTOR"/>
    <property type="match status" value="1"/>
</dbReference>
<evidence type="ECO:0000256" key="1">
    <source>
        <dbReference type="ARBA" id="ARBA00004651"/>
    </source>
</evidence>
<dbReference type="SMART" id="SM01381">
    <property type="entry name" value="7TM_GPCR_Srsx"/>
    <property type="match status" value="1"/>
</dbReference>
<keyword evidence="4 10" id="KW-0812">Transmembrane</keyword>
<dbReference type="InterPro" id="IPR017452">
    <property type="entry name" value="GPCR_Rhodpsn_7TM"/>
</dbReference>
<dbReference type="AlphaFoldDB" id="A0A803JHY8"/>
<dbReference type="SUPFAM" id="SSF81321">
    <property type="entry name" value="Family A G protein-coupled receptor-like"/>
    <property type="match status" value="1"/>
</dbReference>
<evidence type="ECO:0000313" key="13">
    <source>
        <dbReference type="Ensembl" id="ENSXETP00000107533"/>
    </source>
</evidence>